<dbReference type="EMBL" id="CP002117">
    <property type="protein sequence ID" value="ADN34970.1"/>
    <property type="molecule type" value="Genomic_DNA"/>
</dbReference>
<dbReference type="PANTHER" id="PTHR36216:SF1">
    <property type="entry name" value="HTH ARSR-TYPE DOMAIN-CONTAINING PROTEIN"/>
    <property type="match status" value="1"/>
</dbReference>
<dbReference type="KEGG" id="mpi:Mpet_0192"/>
<evidence type="ECO:0000313" key="4">
    <source>
        <dbReference type="Proteomes" id="UP000006565"/>
    </source>
</evidence>
<dbReference type="HOGENOM" id="CLU_084118_0_0_2"/>
<dbReference type="Gene3D" id="1.10.10.10">
    <property type="entry name" value="Winged helix-like DNA-binding domain superfamily/Winged helix DNA-binding domain"/>
    <property type="match status" value="2"/>
</dbReference>
<dbReference type="CDD" id="cd00090">
    <property type="entry name" value="HTH_ARSR"/>
    <property type="match status" value="2"/>
</dbReference>
<dbReference type="PANTHER" id="PTHR36216">
    <property type="entry name" value="TRANSCRIPTIONAL REGULATOR, TRMB"/>
    <property type="match status" value="1"/>
</dbReference>
<dbReference type="Proteomes" id="UP000006565">
    <property type="component" value="Chromosome"/>
</dbReference>
<sequence length="263" mass="29260" precursor="true">MVRAMRVKKQNRISGVIYAAALLILVSSLISSAGATSMQYSVQNWDEAPPVNEESKAPVPLDLWQVSPLVLAAVTLAMISPVMVLPAEIILGGIGLVALNFRRVEVKTVLDHELRNGIYRHVLDNPGVCFTDIEKGLDVNRGTLDYHLKVLRREHRIAVLTKNGRSFYFENSGRYTREEMEMLAILRNDTEFTICEYLLDSPGASRNEIVSLIKTTCSTVSWHMKRLTDSGLVCSTKDGRIVSYHLSGPAKRIVEDISGSRCV</sequence>
<feature type="transmembrane region" description="Helical" evidence="1">
    <location>
        <begin position="69"/>
        <end position="99"/>
    </location>
</feature>
<feature type="domain" description="HTH arsR-type" evidence="2">
    <location>
        <begin position="171"/>
        <end position="263"/>
    </location>
</feature>
<keyword evidence="1" id="KW-0472">Membrane</keyword>
<protein>
    <submittedName>
        <fullName evidence="3">Transcriptional regulator, MarR family</fullName>
    </submittedName>
</protein>
<dbReference type="AlphaFoldDB" id="E1REM3"/>
<accession>E1REM3</accession>
<name>E1REM3_METP4</name>
<dbReference type="SMART" id="SM00418">
    <property type="entry name" value="HTH_ARSR"/>
    <property type="match status" value="1"/>
</dbReference>
<dbReference type="PROSITE" id="PS50987">
    <property type="entry name" value="HTH_ARSR_2"/>
    <property type="match status" value="1"/>
</dbReference>
<keyword evidence="1" id="KW-1133">Transmembrane helix</keyword>
<evidence type="ECO:0000256" key="1">
    <source>
        <dbReference type="SAM" id="Phobius"/>
    </source>
</evidence>
<dbReference type="STRING" id="679926.Mpet_0192"/>
<dbReference type="InterPro" id="IPR001845">
    <property type="entry name" value="HTH_ArsR_DNA-bd_dom"/>
</dbReference>
<proteinExistence type="predicted"/>
<dbReference type="Pfam" id="PF24266">
    <property type="entry name" value="HTH_HVO_0163_N"/>
    <property type="match status" value="1"/>
</dbReference>
<organism evidence="3 4">
    <name type="scientific">Methanolacinia petrolearia (strain DSM 11571 / OCM 486 / SEBR 4847)</name>
    <name type="common">Methanoplanus petrolearius</name>
    <dbReference type="NCBI Taxonomy" id="679926"/>
    <lineage>
        <taxon>Archaea</taxon>
        <taxon>Methanobacteriati</taxon>
        <taxon>Methanobacteriota</taxon>
        <taxon>Stenosarchaea group</taxon>
        <taxon>Methanomicrobia</taxon>
        <taxon>Methanomicrobiales</taxon>
        <taxon>Methanomicrobiaceae</taxon>
        <taxon>Methanolacinia</taxon>
    </lineage>
</organism>
<dbReference type="InterPro" id="IPR036388">
    <property type="entry name" value="WH-like_DNA-bd_sf"/>
</dbReference>
<dbReference type="InterPro" id="IPR056504">
    <property type="entry name" value="HTH_HVO_0163_N"/>
</dbReference>
<keyword evidence="4" id="KW-1185">Reference proteome</keyword>
<gene>
    <name evidence="3" type="ordered locus">Mpet_0192</name>
</gene>
<reference evidence="3 4" key="1">
    <citation type="journal article" date="2010" name="Stand. Genomic Sci.">
        <title>Complete genome sequence of Methanoplanus petrolearius type strain (SEBR 4847).</title>
        <authorList>
            <person name="Brambilla E."/>
            <person name="Djao O.D."/>
            <person name="Daligault H."/>
            <person name="Lapidus A."/>
            <person name="Lucas S."/>
            <person name="Hammon N."/>
            <person name="Nolan M."/>
            <person name="Tice H."/>
            <person name="Cheng J.F."/>
            <person name="Han C."/>
            <person name="Tapia R."/>
            <person name="Goodwin L."/>
            <person name="Pitluck S."/>
            <person name="Liolios K."/>
            <person name="Ivanova N."/>
            <person name="Mavromatis K."/>
            <person name="Mikhailova N."/>
            <person name="Pati A."/>
            <person name="Chen A."/>
            <person name="Palaniappan K."/>
            <person name="Land M."/>
            <person name="Hauser L."/>
            <person name="Chang Y.J."/>
            <person name="Jeffries C.D."/>
            <person name="Rohde M."/>
            <person name="Spring S."/>
            <person name="Sikorski J."/>
            <person name="Goker M."/>
            <person name="Woyke T."/>
            <person name="Bristow J."/>
            <person name="Eisen J.A."/>
            <person name="Markowitz V."/>
            <person name="Hugenholtz P."/>
            <person name="Kyrpides N.C."/>
            <person name="Klenk H.P."/>
        </authorList>
    </citation>
    <scope>NUCLEOTIDE SEQUENCE [LARGE SCALE GENOMIC DNA]</scope>
    <source>
        <strain evidence="4">DSM 11571 / OCM 486 / SEBR 4847</strain>
    </source>
</reference>
<dbReference type="eggNOG" id="arCOG02611">
    <property type="taxonomic scope" value="Archaea"/>
</dbReference>
<dbReference type="GO" id="GO:0003700">
    <property type="term" value="F:DNA-binding transcription factor activity"/>
    <property type="evidence" value="ECO:0007669"/>
    <property type="project" value="InterPro"/>
</dbReference>
<keyword evidence="1" id="KW-0812">Transmembrane</keyword>
<dbReference type="InterPro" id="IPR011991">
    <property type="entry name" value="ArsR-like_HTH"/>
</dbReference>
<dbReference type="InterPro" id="IPR036390">
    <property type="entry name" value="WH_DNA-bd_sf"/>
</dbReference>
<dbReference type="Pfam" id="PF13412">
    <property type="entry name" value="HTH_24"/>
    <property type="match status" value="1"/>
</dbReference>
<evidence type="ECO:0000259" key="2">
    <source>
        <dbReference type="PROSITE" id="PS50987"/>
    </source>
</evidence>
<evidence type="ECO:0000313" key="3">
    <source>
        <dbReference type="EMBL" id="ADN34970.1"/>
    </source>
</evidence>
<dbReference type="SUPFAM" id="SSF46785">
    <property type="entry name" value="Winged helix' DNA-binding domain"/>
    <property type="match status" value="2"/>
</dbReference>